<name>A0ABD5S5N6_9EURY</name>
<comment type="caution">
    <text evidence="1">The sequence shown here is derived from an EMBL/GenBank/DDBJ whole genome shotgun (WGS) entry which is preliminary data.</text>
</comment>
<accession>A0ABD5S5N6</accession>
<dbReference type="Gene3D" id="3.20.20.220">
    <property type="match status" value="1"/>
</dbReference>
<evidence type="ECO:0000313" key="1">
    <source>
        <dbReference type="EMBL" id="MFC6726582.1"/>
    </source>
</evidence>
<protein>
    <submittedName>
        <fullName evidence="1">Proline dehydrogenase</fullName>
    </submittedName>
</protein>
<organism evidence="1 2">
    <name type="scientific">Halobium palmae</name>
    <dbReference type="NCBI Taxonomy" id="1776492"/>
    <lineage>
        <taxon>Archaea</taxon>
        <taxon>Methanobacteriati</taxon>
        <taxon>Methanobacteriota</taxon>
        <taxon>Stenosarchaea group</taxon>
        <taxon>Halobacteria</taxon>
        <taxon>Halobacteriales</taxon>
        <taxon>Haloferacaceae</taxon>
        <taxon>Halobium</taxon>
    </lineage>
</organism>
<dbReference type="Proteomes" id="UP001596328">
    <property type="component" value="Unassembled WGS sequence"/>
</dbReference>
<keyword evidence="2" id="KW-1185">Reference proteome</keyword>
<evidence type="ECO:0000313" key="2">
    <source>
        <dbReference type="Proteomes" id="UP001596328"/>
    </source>
</evidence>
<gene>
    <name evidence="1" type="ORF">ACFQE1_19875</name>
</gene>
<dbReference type="EMBL" id="JBHSWU010001232">
    <property type="protein sequence ID" value="MFC6726582.1"/>
    <property type="molecule type" value="Genomic_DNA"/>
</dbReference>
<feature type="non-terminal residue" evidence="1">
    <location>
        <position position="53"/>
    </location>
</feature>
<dbReference type="AlphaFoldDB" id="A0ABD5S5N6"/>
<sequence length="53" mass="5656">MIPPIASRFVAGETPPVAFDHARRANEDGVKVILNLLGEHYDERAPADADAAA</sequence>
<reference evidence="1 2" key="1">
    <citation type="journal article" date="2019" name="Int. J. Syst. Evol. Microbiol.">
        <title>The Global Catalogue of Microorganisms (GCM) 10K type strain sequencing project: providing services to taxonomists for standard genome sequencing and annotation.</title>
        <authorList>
            <consortium name="The Broad Institute Genomics Platform"/>
            <consortium name="The Broad Institute Genome Sequencing Center for Infectious Disease"/>
            <person name="Wu L."/>
            <person name="Ma J."/>
        </authorList>
    </citation>
    <scope>NUCLEOTIDE SEQUENCE [LARGE SCALE GENOMIC DNA]</scope>
    <source>
        <strain evidence="1 2">NBRC 111368</strain>
    </source>
</reference>
<proteinExistence type="predicted"/>